<comment type="caution">
    <text evidence="1">The sequence shown here is derived from an EMBL/GenBank/DDBJ whole genome shotgun (WGS) entry which is preliminary data.</text>
</comment>
<gene>
    <name evidence="1" type="ORF">PoB_000987900</name>
</gene>
<evidence type="ECO:0000313" key="2">
    <source>
        <dbReference type="Proteomes" id="UP000735302"/>
    </source>
</evidence>
<protein>
    <submittedName>
        <fullName evidence="1">Uncharacterized protein</fullName>
    </submittedName>
</protein>
<sequence>STELEILTKSQTLSGFPNIHTLLNEVSTCLQKKIEAEDPCPSFEEKCEDNEEVDE</sequence>
<dbReference type="Proteomes" id="UP000735302">
    <property type="component" value="Unassembled WGS sequence"/>
</dbReference>
<accession>A0AAV3YMP1</accession>
<evidence type="ECO:0000313" key="1">
    <source>
        <dbReference type="EMBL" id="GFN83373.1"/>
    </source>
</evidence>
<reference evidence="1 2" key="1">
    <citation type="journal article" date="2021" name="Elife">
        <title>Chloroplast acquisition without the gene transfer in kleptoplastic sea slugs, Plakobranchus ocellatus.</title>
        <authorList>
            <person name="Maeda T."/>
            <person name="Takahashi S."/>
            <person name="Yoshida T."/>
            <person name="Shimamura S."/>
            <person name="Takaki Y."/>
            <person name="Nagai Y."/>
            <person name="Toyoda A."/>
            <person name="Suzuki Y."/>
            <person name="Arimoto A."/>
            <person name="Ishii H."/>
            <person name="Satoh N."/>
            <person name="Nishiyama T."/>
            <person name="Hasebe M."/>
            <person name="Maruyama T."/>
            <person name="Minagawa J."/>
            <person name="Obokata J."/>
            <person name="Shigenobu S."/>
        </authorList>
    </citation>
    <scope>NUCLEOTIDE SEQUENCE [LARGE SCALE GENOMIC DNA]</scope>
</reference>
<organism evidence="1 2">
    <name type="scientific">Plakobranchus ocellatus</name>
    <dbReference type="NCBI Taxonomy" id="259542"/>
    <lineage>
        <taxon>Eukaryota</taxon>
        <taxon>Metazoa</taxon>
        <taxon>Spiralia</taxon>
        <taxon>Lophotrochozoa</taxon>
        <taxon>Mollusca</taxon>
        <taxon>Gastropoda</taxon>
        <taxon>Heterobranchia</taxon>
        <taxon>Euthyneura</taxon>
        <taxon>Panpulmonata</taxon>
        <taxon>Sacoglossa</taxon>
        <taxon>Placobranchoidea</taxon>
        <taxon>Plakobranchidae</taxon>
        <taxon>Plakobranchus</taxon>
    </lineage>
</organism>
<dbReference type="AlphaFoldDB" id="A0AAV3YMP1"/>
<name>A0AAV3YMP1_9GAST</name>
<proteinExistence type="predicted"/>
<feature type="non-terminal residue" evidence="1">
    <location>
        <position position="1"/>
    </location>
</feature>
<dbReference type="EMBL" id="BLXT01001182">
    <property type="protein sequence ID" value="GFN83373.1"/>
    <property type="molecule type" value="Genomic_DNA"/>
</dbReference>
<keyword evidence="2" id="KW-1185">Reference proteome</keyword>